<feature type="non-terminal residue" evidence="2">
    <location>
        <position position="223"/>
    </location>
</feature>
<dbReference type="EMBL" id="CADCTC010000322">
    <property type="protein sequence ID" value="CAA9307013.1"/>
    <property type="molecule type" value="Genomic_DNA"/>
</dbReference>
<feature type="compositionally biased region" description="Basic residues" evidence="1">
    <location>
        <begin position="82"/>
        <end position="92"/>
    </location>
</feature>
<organism evidence="2">
    <name type="scientific">uncultured Chloroflexota bacterium</name>
    <dbReference type="NCBI Taxonomy" id="166587"/>
    <lineage>
        <taxon>Bacteria</taxon>
        <taxon>Bacillati</taxon>
        <taxon>Chloroflexota</taxon>
        <taxon>environmental samples</taxon>
    </lineage>
</organism>
<sequence length="223" mass="25339">GGRQQHGQCLRSRLRAYGRGAALEGEDSLDQPGELQRREGQGGHGHRGHRRHAGTRPRPGLEDLSFYRHRARAEGHPGRDRGPRRHPAHLAHRPPAALAPPHPALLLGRRRDSLHRSPRRRLLLQRLVRAVQRQLAPHRRQPRRRHELLLAHAVPQVRPHHHGARAARRKRRRARAALLSGHLRPGRRARRCRLLSRPVAPRQPAGLQGRAHTSRRSARAGPV</sequence>
<feature type="non-terminal residue" evidence="2">
    <location>
        <position position="1"/>
    </location>
</feature>
<gene>
    <name evidence="2" type="ORF">AVDCRST_MAG77-6159</name>
</gene>
<reference evidence="2" key="1">
    <citation type="submission" date="2020-02" db="EMBL/GenBank/DDBJ databases">
        <authorList>
            <person name="Meier V. D."/>
        </authorList>
    </citation>
    <scope>NUCLEOTIDE SEQUENCE</scope>
    <source>
        <strain evidence="2">AVDCRST_MAG77</strain>
    </source>
</reference>
<dbReference type="AlphaFoldDB" id="A0A6J4KJP3"/>
<accession>A0A6J4KJP3</accession>
<feature type="compositionally biased region" description="Basic residues" evidence="1">
    <location>
        <begin position="44"/>
        <end position="55"/>
    </location>
</feature>
<feature type="compositionally biased region" description="Basic and acidic residues" evidence="1">
    <location>
        <begin position="72"/>
        <end position="81"/>
    </location>
</feature>
<name>A0A6J4KJP3_9CHLR</name>
<protein>
    <submittedName>
        <fullName evidence="2">Uncharacterized protein</fullName>
    </submittedName>
</protein>
<feature type="compositionally biased region" description="Basic residues" evidence="1">
    <location>
        <begin position="212"/>
        <end position="223"/>
    </location>
</feature>
<feature type="region of interest" description="Disordered" evidence="1">
    <location>
        <begin position="1"/>
        <end position="103"/>
    </location>
</feature>
<proteinExistence type="predicted"/>
<evidence type="ECO:0000256" key="1">
    <source>
        <dbReference type="SAM" id="MobiDB-lite"/>
    </source>
</evidence>
<evidence type="ECO:0000313" key="2">
    <source>
        <dbReference type="EMBL" id="CAA9307013.1"/>
    </source>
</evidence>
<feature type="region of interest" description="Disordered" evidence="1">
    <location>
        <begin position="182"/>
        <end position="223"/>
    </location>
</feature>
<feature type="compositionally biased region" description="Basic residues" evidence="1">
    <location>
        <begin position="184"/>
        <end position="194"/>
    </location>
</feature>